<dbReference type="CDD" id="cd01885">
    <property type="entry name" value="EF2"/>
    <property type="match status" value="1"/>
</dbReference>
<dbReference type="InterPro" id="IPR005517">
    <property type="entry name" value="Transl_elong_EFG/EF2_IV"/>
</dbReference>
<keyword evidence="6" id="KW-0342">GTP-binding</keyword>
<dbReference type="EMBL" id="HBGW01099320">
    <property type="protein sequence ID" value="CAD9645102.1"/>
    <property type="molecule type" value="Transcribed_RNA"/>
</dbReference>
<evidence type="ECO:0000259" key="7">
    <source>
        <dbReference type="PROSITE" id="PS51722"/>
    </source>
</evidence>
<dbReference type="Gene3D" id="3.30.230.10">
    <property type="match status" value="1"/>
</dbReference>
<evidence type="ECO:0000256" key="1">
    <source>
        <dbReference type="ARBA" id="ARBA00004496"/>
    </source>
</evidence>
<dbReference type="FunFam" id="3.30.70.870:FF:000002">
    <property type="entry name" value="Translation elongation factor 2"/>
    <property type="match status" value="1"/>
</dbReference>
<dbReference type="GO" id="GO:1990904">
    <property type="term" value="C:ribonucleoprotein complex"/>
    <property type="evidence" value="ECO:0007669"/>
    <property type="project" value="TreeGrafter"/>
</dbReference>
<dbReference type="GO" id="GO:0043022">
    <property type="term" value="F:ribosome binding"/>
    <property type="evidence" value="ECO:0007669"/>
    <property type="project" value="TreeGrafter"/>
</dbReference>
<sequence length="837" mass="93333">MPNFTVDQIRGIMDNTDKIRSMSVIAHVDHGKSTLTDSLICKAGIISAKQAGDARFTDTRADEQERGVTIKSTGVSLYFEHDEDDGKGNQPHLINLIDSPGHVDFSSEVTAALRITDGAMVVVDCIEGCAVQTETVLRQSLAERVKPCLFVNKVDRCILELQMEPEDMYGRFRKAIEDVNVIVATYNDALMGDVQVAPEKGTVAFGSGLHGWGFNVERFAKIYAAKMGVDKEKMMKRLWGDSFFNAKKKTWTNVQQPEGCDSPLPRAFCQFIMTPINQLMRAIMDDQKEKYEKMMTTLGIVLKGDDKNLTGKPLMKRTMQIWINAADTLLSMIVTKLPSPKVAQKYRVENLYEGPMDDEAAKAIRACEKEGPLMMYVSKMVPTSDKGRFYAFGRVFSGTIATGQRVRIQGPHYKPGSKEDLNVKNIQRTVLMMGRTTEQIADVPCGNTVALVGIDQYLLKSGTLTTVEDAHNIADMKYSVSPVVKVAVKVKDGKELPKLVEGLKKLSKSDPLVVCTTEESGEHVIAGCGELHVEICLKDLREEYAQCEFTVSDPVVSYRETVAEKSSVTCLAKSPNKHNRIYLVAEPMDDELCTAIEDGKAGPKADAKERAKLLKEKFEWDDNAARKIWCWGPETDGANVVVDQTQGVQYLLEIKEHVNSAFQWTTKEGPLCEENMRGIRFNLMDVTLHTDAIHRGAGQIMPPTRRCCFAAELTAKPTLQEPVFLVEITCPQEAMSGVYNCMNLRRGCVFEENQREGTPLVQVKAHLPVSESFGFVAALRQATSGQAFPQCVFDHWENLQGDCTQEGSKMEELILKIRKRKNIKVEMPKLGDYLDKL</sequence>
<evidence type="ECO:0000256" key="3">
    <source>
        <dbReference type="ARBA" id="ARBA00022741"/>
    </source>
</evidence>
<dbReference type="InterPro" id="IPR041095">
    <property type="entry name" value="EFG_II"/>
</dbReference>
<dbReference type="Pfam" id="PF00009">
    <property type="entry name" value="GTP_EFTU"/>
    <property type="match status" value="1"/>
</dbReference>
<dbReference type="PANTHER" id="PTHR42908:SF10">
    <property type="entry name" value="EUKARYOTIC TRANSLATION ELONGATION FACTOR 2"/>
    <property type="match status" value="1"/>
</dbReference>
<keyword evidence="5" id="KW-0648">Protein biosynthesis</keyword>
<dbReference type="PANTHER" id="PTHR42908">
    <property type="entry name" value="TRANSLATION ELONGATION FACTOR-RELATED"/>
    <property type="match status" value="1"/>
</dbReference>
<dbReference type="InterPro" id="IPR020568">
    <property type="entry name" value="Ribosomal_Su5_D2-typ_SF"/>
</dbReference>
<dbReference type="FunFam" id="3.40.50.300:FF:000058">
    <property type="entry name" value="Translation elongation factor 2"/>
    <property type="match status" value="1"/>
</dbReference>
<dbReference type="SUPFAM" id="SSF54211">
    <property type="entry name" value="Ribosomal protein S5 domain 2-like"/>
    <property type="match status" value="1"/>
</dbReference>
<dbReference type="FunFam" id="3.30.230.10:FF:000006">
    <property type="entry name" value="Translation elongation factor 2"/>
    <property type="match status" value="1"/>
</dbReference>
<dbReference type="InterPro" id="IPR009000">
    <property type="entry name" value="Transl_B-barrel_sf"/>
</dbReference>
<dbReference type="InterPro" id="IPR014721">
    <property type="entry name" value="Ribsml_uS5_D2-typ_fold_subgr"/>
</dbReference>
<keyword evidence="2" id="KW-0963">Cytoplasm</keyword>
<evidence type="ECO:0000313" key="8">
    <source>
        <dbReference type="EMBL" id="CAD9645102.1"/>
    </source>
</evidence>
<dbReference type="CDD" id="cd01681">
    <property type="entry name" value="aeEF2_snRNP_like_IV"/>
    <property type="match status" value="1"/>
</dbReference>
<dbReference type="InterPro" id="IPR027417">
    <property type="entry name" value="P-loop_NTPase"/>
</dbReference>
<dbReference type="Gene3D" id="3.30.70.240">
    <property type="match status" value="1"/>
</dbReference>
<keyword evidence="3" id="KW-0547">Nucleotide-binding</keyword>
<dbReference type="FunFam" id="2.40.30.10:FF:000010">
    <property type="entry name" value="Translation elongation factor 2"/>
    <property type="match status" value="1"/>
</dbReference>
<dbReference type="Pfam" id="PF03764">
    <property type="entry name" value="EFG_IV"/>
    <property type="match status" value="1"/>
</dbReference>
<name>A0A7S2VRR4_9DINO</name>
<reference evidence="8" key="1">
    <citation type="submission" date="2021-01" db="EMBL/GenBank/DDBJ databases">
        <authorList>
            <person name="Corre E."/>
            <person name="Pelletier E."/>
            <person name="Niang G."/>
            <person name="Scheremetjew M."/>
            <person name="Finn R."/>
            <person name="Kale V."/>
            <person name="Holt S."/>
            <person name="Cochrane G."/>
            <person name="Meng A."/>
            <person name="Brown T."/>
            <person name="Cohen L."/>
        </authorList>
    </citation>
    <scope>NUCLEOTIDE SEQUENCE</scope>
    <source>
        <strain evidence="8">RCC3387</strain>
    </source>
</reference>
<dbReference type="FunFam" id="3.30.70.240:FF:000003">
    <property type="entry name" value="Translation elongation factor 2"/>
    <property type="match status" value="1"/>
</dbReference>
<dbReference type="PROSITE" id="PS00301">
    <property type="entry name" value="G_TR_1"/>
    <property type="match status" value="1"/>
</dbReference>
<dbReference type="GO" id="GO:0003924">
    <property type="term" value="F:GTPase activity"/>
    <property type="evidence" value="ECO:0007669"/>
    <property type="project" value="InterPro"/>
</dbReference>
<dbReference type="InterPro" id="IPR035647">
    <property type="entry name" value="EFG_III/V"/>
</dbReference>
<dbReference type="InterPro" id="IPR031157">
    <property type="entry name" value="G_TR_CS"/>
</dbReference>
<dbReference type="Gene3D" id="3.40.50.300">
    <property type="entry name" value="P-loop containing nucleotide triphosphate hydrolases"/>
    <property type="match status" value="1"/>
</dbReference>
<dbReference type="SUPFAM" id="SSF52540">
    <property type="entry name" value="P-loop containing nucleoside triphosphate hydrolases"/>
    <property type="match status" value="1"/>
</dbReference>
<dbReference type="Pfam" id="PF14492">
    <property type="entry name" value="EFG_III"/>
    <property type="match status" value="1"/>
</dbReference>
<dbReference type="GO" id="GO:0005829">
    <property type="term" value="C:cytosol"/>
    <property type="evidence" value="ECO:0007669"/>
    <property type="project" value="TreeGrafter"/>
</dbReference>
<keyword evidence="4" id="KW-0251">Elongation factor</keyword>
<dbReference type="Gene3D" id="2.40.30.10">
    <property type="entry name" value="Translation factors"/>
    <property type="match status" value="1"/>
</dbReference>
<dbReference type="SMART" id="SM00838">
    <property type="entry name" value="EFG_C"/>
    <property type="match status" value="1"/>
</dbReference>
<dbReference type="InterPro" id="IPR000640">
    <property type="entry name" value="EFG_V-like"/>
</dbReference>
<dbReference type="SUPFAM" id="SSF50447">
    <property type="entry name" value="Translation proteins"/>
    <property type="match status" value="1"/>
</dbReference>
<dbReference type="Pfam" id="PF03144">
    <property type="entry name" value="GTP_EFTU_D2"/>
    <property type="match status" value="1"/>
</dbReference>
<dbReference type="InterPro" id="IPR000795">
    <property type="entry name" value="T_Tr_GTP-bd_dom"/>
</dbReference>
<dbReference type="CDD" id="cd16268">
    <property type="entry name" value="EF2_II"/>
    <property type="match status" value="1"/>
</dbReference>
<dbReference type="InterPro" id="IPR005225">
    <property type="entry name" value="Small_GTP-bd"/>
</dbReference>
<dbReference type="GO" id="GO:0003746">
    <property type="term" value="F:translation elongation factor activity"/>
    <property type="evidence" value="ECO:0007669"/>
    <property type="project" value="UniProtKB-KW"/>
</dbReference>
<dbReference type="SUPFAM" id="SSF54980">
    <property type="entry name" value="EF-G C-terminal domain-like"/>
    <property type="match status" value="2"/>
</dbReference>
<dbReference type="NCBIfam" id="TIGR00231">
    <property type="entry name" value="small_GTP"/>
    <property type="match status" value="1"/>
</dbReference>
<proteinExistence type="predicted"/>
<comment type="subcellular location">
    <subcellularLocation>
        <location evidence="1">Cytoplasm</location>
    </subcellularLocation>
</comment>
<accession>A0A7S2VRR4</accession>
<dbReference type="PRINTS" id="PR00315">
    <property type="entry name" value="ELONGATNFCT"/>
</dbReference>
<organism evidence="8">
    <name type="scientific">Zooxanthella nutricula</name>
    <dbReference type="NCBI Taxonomy" id="1333877"/>
    <lineage>
        <taxon>Eukaryota</taxon>
        <taxon>Sar</taxon>
        <taxon>Alveolata</taxon>
        <taxon>Dinophyceae</taxon>
        <taxon>Peridiniales</taxon>
        <taxon>Peridiniales incertae sedis</taxon>
        <taxon>Zooxanthella</taxon>
    </lineage>
</organism>
<evidence type="ECO:0000256" key="2">
    <source>
        <dbReference type="ARBA" id="ARBA00022490"/>
    </source>
</evidence>
<feature type="domain" description="Tr-type G" evidence="7">
    <location>
        <begin position="17"/>
        <end position="247"/>
    </location>
</feature>
<dbReference type="InterPro" id="IPR004161">
    <property type="entry name" value="EFTu-like_2"/>
</dbReference>
<dbReference type="AlphaFoldDB" id="A0A7S2VRR4"/>
<dbReference type="PROSITE" id="PS51722">
    <property type="entry name" value="G_TR_2"/>
    <property type="match status" value="1"/>
</dbReference>
<dbReference type="Pfam" id="PF00679">
    <property type="entry name" value="EFG_C"/>
    <property type="match status" value="1"/>
</dbReference>
<dbReference type="CDD" id="cd16261">
    <property type="entry name" value="EF2_snRNP_III"/>
    <property type="match status" value="1"/>
</dbReference>
<gene>
    <name evidence="8" type="ORF">BRAN1462_LOCUS62924</name>
</gene>
<protein>
    <recommendedName>
        <fullName evidence="7">Tr-type G domain-containing protein</fullName>
    </recommendedName>
</protein>
<dbReference type="SMART" id="SM00889">
    <property type="entry name" value="EFG_IV"/>
    <property type="match status" value="1"/>
</dbReference>
<evidence type="ECO:0000256" key="5">
    <source>
        <dbReference type="ARBA" id="ARBA00022917"/>
    </source>
</evidence>
<evidence type="ECO:0000256" key="6">
    <source>
        <dbReference type="ARBA" id="ARBA00023134"/>
    </source>
</evidence>
<dbReference type="Gene3D" id="3.30.70.870">
    <property type="entry name" value="Elongation Factor G (Translational Gtpase), domain 3"/>
    <property type="match status" value="1"/>
</dbReference>
<dbReference type="CDD" id="cd04096">
    <property type="entry name" value="eEF2_snRNP_like_C"/>
    <property type="match status" value="1"/>
</dbReference>
<dbReference type="GO" id="GO:0005525">
    <property type="term" value="F:GTP binding"/>
    <property type="evidence" value="ECO:0007669"/>
    <property type="project" value="UniProtKB-KW"/>
</dbReference>
<evidence type="ECO:0000256" key="4">
    <source>
        <dbReference type="ARBA" id="ARBA00022768"/>
    </source>
</evidence>